<dbReference type="RefSeq" id="XP_025032134.1">
    <property type="nucleotide sequence ID" value="XM_025176366.1"/>
</dbReference>
<feature type="compositionally biased region" description="Polar residues" evidence="1">
    <location>
        <begin position="164"/>
        <end position="174"/>
    </location>
</feature>
<sequence>MEESWSGVQVTGERNAGPNKRLSTSASNSAVNLKDHELLRGERTTASTSVLQPSALQDRKRQPAKSTNGWSPFPCNSFPAQGQSHNSTLRVATGEAFLTTDLIQHLEEKGGLDQQRVPMSPLKEKNNGWQREKSPTLFSQSSQSFKIISSQRTNAGKRRRPPCTDTTFVNSCDSENMEPELEENTPEAAFLRHFNRTASGFCTKHKNATSSGEKGSENSSPAPTQPLFTQDSEGHKVILHRFWDERGKPSSQKEPWWGKSSPTRSSFYKGCFEDCCSGERSPSRALGASFPLLTDCSEKSCYDLLFSEDSEGNKVIKH</sequence>
<dbReference type="CTD" id="79000"/>
<name>A0A9F5MZK4_PYTBI</name>
<keyword evidence="3" id="KW-0418">Kinase</keyword>
<reference evidence="3" key="1">
    <citation type="submission" date="2025-08" db="UniProtKB">
        <authorList>
            <consortium name="RefSeq"/>
        </authorList>
    </citation>
    <scope>IDENTIFICATION</scope>
    <source>
        <tissue evidence="3">Liver</tissue>
    </source>
</reference>
<evidence type="ECO:0000313" key="2">
    <source>
        <dbReference type="Proteomes" id="UP000695026"/>
    </source>
</evidence>
<feature type="compositionally biased region" description="Polar residues" evidence="1">
    <location>
        <begin position="21"/>
        <end position="31"/>
    </location>
</feature>
<dbReference type="AlphaFoldDB" id="A0A9F5MZK4"/>
<protein>
    <submittedName>
        <fullName evidence="3">Aurora kinase A and ninein-interacting protein isoform X2</fullName>
    </submittedName>
</protein>
<accession>A0A9F5MZK4</accession>
<keyword evidence="3" id="KW-0808">Transferase</keyword>
<evidence type="ECO:0000313" key="3">
    <source>
        <dbReference type="RefSeq" id="XP_025032134.1"/>
    </source>
</evidence>
<feature type="region of interest" description="Disordered" evidence="1">
    <location>
        <begin position="204"/>
        <end position="230"/>
    </location>
</feature>
<keyword evidence="2" id="KW-1185">Reference proteome</keyword>
<feature type="compositionally biased region" description="Polar residues" evidence="1">
    <location>
        <begin position="44"/>
        <end position="55"/>
    </location>
</feature>
<feature type="compositionally biased region" description="Basic and acidic residues" evidence="1">
    <location>
        <begin position="33"/>
        <end position="43"/>
    </location>
</feature>
<organism evidence="2 3">
    <name type="scientific">Python bivittatus</name>
    <name type="common">Burmese python</name>
    <name type="synonym">Python molurus bivittatus</name>
    <dbReference type="NCBI Taxonomy" id="176946"/>
    <lineage>
        <taxon>Eukaryota</taxon>
        <taxon>Metazoa</taxon>
        <taxon>Chordata</taxon>
        <taxon>Craniata</taxon>
        <taxon>Vertebrata</taxon>
        <taxon>Euteleostomi</taxon>
        <taxon>Lepidosauria</taxon>
        <taxon>Squamata</taxon>
        <taxon>Bifurcata</taxon>
        <taxon>Unidentata</taxon>
        <taxon>Episquamata</taxon>
        <taxon>Toxicofera</taxon>
        <taxon>Serpentes</taxon>
        <taxon>Henophidia</taxon>
        <taxon>Pythonidae</taxon>
        <taxon>Python</taxon>
    </lineage>
</organism>
<feature type="region of interest" description="Disordered" evidence="1">
    <location>
        <begin position="1"/>
        <end position="81"/>
    </location>
</feature>
<feature type="compositionally biased region" description="Polar residues" evidence="1">
    <location>
        <begin position="208"/>
        <end position="230"/>
    </location>
</feature>
<dbReference type="GO" id="GO:0016301">
    <property type="term" value="F:kinase activity"/>
    <property type="evidence" value="ECO:0007669"/>
    <property type="project" value="UniProtKB-KW"/>
</dbReference>
<gene>
    <name evidence="3" type="primary">AUNIP</name>
</gene>
<feature type="region of interest" description="Disordered" evidence="1">
    <location>
        <begin position="150"/>
        <end position="177"/>
    </location>
</feature>
<dbReference type="Proteomes" id="UP000695026">
    <property type="component" value="Unplaced"/>
</dbReference>
<dbReference type="GeneID" id="103066173"/>
<proteinExistence type="predicted"/>
<evidence type="ECO:0000256" key="1">
    <source>
        <dbReference type="SAM" id="MobiDB-lite"/>
    </source>
</evidence>